<protein>
    <recommendedName>
        <fullName evidence="4">DUF3021 domain-containing protein</fullName>
    </recommendedName>
</protein>
<dbReference type="EMBL" id="CP135996">
    <property type="protein sequence ID" value="WOC31655.1"/>
    <property type="molecule type" value="Genomic_DNA"/>
</dbReference>
<keyword evidence="3" id="KW-1185">Reference proteome</keyword>
<evidence type="ECO:0000313" key="3">
    <source>
        <dbReference type="Proteomes" id="UP001300604"/>
    </source>
</evidence>
<feature type="transmembrane region" description="Helical" evidence="1">
    <location>
        <begin position="12"/>
        <end position="34"/>
    </location>
</feature>
<name>A0AA97D6U7_9FIRM</name>
<reference evidence="3" key="1">
    <citation type="submission" date="2024-06" db="EMBL/GenBank/DDBJ databases">
        <title>Caproicibacterium argilliputei sp. nov, a novel caproic acid producing anaerobic bacterium isolated from pit mud.</title>
        <authorList>
            <person name="Zeng C."/>
        </authorList>
    </citation>
    <scope>NUCLEOTIDE SEQUENCE [LARGE SCALE GENOMIC DNA]</scope>
    <source>
        <strain evidence="3">ZCY20-5</strain>
    </source>
</reference>
<feature type="transmembrane region" description="Helical" evidence="1">
    <location>
        <begin position="46"/>
        <end position="66"/>
    </location>
</feature>
<gene>
    <name evidence="2" type="ORF">PXC00_10610</name>
</gene>
<dbReference type="RefSeq" id="WP_275847045.1">
    <property type="nucleotide sequence ID" value="NZ_CP135996.1"/>
</dbReference>
<accession>A0AA97D6U7</accession>
<evidence type="ECO:0000313" key="2">
    <source>
        <dbReference type="EMBL" id="WOC31655.1"/>
    </source>
</evidence>
<keyword evidence="1" id="KW-0472">Membrane</keyword>
<evidence type="ECO:0000256" key="1">
    <source>
        <dbReference type="SAM" id="Phobius"/>
    </source>
</evidence>
<dbReference type="Proteomes" id="UP001300604">
    <property type="component" value="Chromosome"/>
</dbReference>
<feature type="transmembrane region" description="Helical" evidence="1">
    <location>
        <begin position="104"/>
        <end position="125"/>
    </location>
</feature>
<organism evidence="2 3">
    <name type="scientific">Caproicibacterium argilliputei</name>
    <dbReference type="NCBI Taxonomy" id="3030016"/>
    <lineage>
        <taxon>Bacteria</taxon>
        <taxon>Bacillati</taxon>
        <taxon>Bacillota</taxon>
        <taxon>Clostridia</taxon>
        <taxon>Eubacteriales</taxon>
        <taxon>Oscillospiraceae</taxon>
        <taxon>Caproicibacterium</taxon>
    </lineage>
</organism>
<dbReference type="AlphaFoldDB" id="A0AA97D6U7"/>
<proteinExistence type="predicted"/>
<sequence length="147" mass="16928">MGNKKDQFFFILKICITFFAIAMIGAYIYCIVMSKQMFRTEFIGQLLLIDAFLFFGGILGVTDIVIPIHSSKIRIAIVGASLYGLSLYLLSFVSFNPLRDVAKFFAFTFLFVLIVAFVVIIFSTWQKKQSQKYMNCINQFQKEHDIK</sequence>
<dbReference type="KEGG" id="carl:PXC00_10610"/>
<keyword evidence="1" id="KW-1133">Transmembrane helix</keyword>
<evidence type="ECO:0008006" key="4">
    <source>
        <dbReference type="Google" id="ProtNLM"/>
    </source>
</evidence>
<keyword evidence="1" id="KW-0812">Transmembrane</keyword>
<feature type="transmembrane region" description="Helical" evidence="1">
    <location>
        <begin position="73"/>
        <end position="92"/>
    </location>
</feature>
<reference evidence="3" key="3">
    <citation type="submission" date="2024-06" db="EMBL/GenBank/DDBJ databases">
        <authorList>
            <person name="Zeng C."/>
        </authorList>
    </citation>
    <scope>NUCLEOTIDE SEQUENCE [LARGE SCALE GENOMIC DNA]</scope>
    <source>
        <strain evidence="3">ZCY20-5</strain>
    </source>
</reference>
<reference evidence="2 3" key="2">
    <citation type="submission" date="2024-06" db="EMBL/GenBank/DDBJ databases">
        <title>Caproicibacterium argilliputei sp. nov, a novel caproic acid producing anaerobic bacterium isolated from pit mud.</title>
        <authorList>
            <person name="Xia S."/>
        </authorList>
    </citation>
    <scope>NUCLEOTIDE SEQUENCE [LARGE SCALE GENOMIC DNA]</scope>
    <source>
        <strain evidence="2 3">ZCY20-5</strain>
    </source>
</reference>